<feature type="compositionally biased region" description="Basic residues" evidence="1">
    <location>
        <begin position="260"/>
        <end position="276"/>
    </location>
</feature>
<gene>
    <name evidence="3" type="ORF">MNOR_LOCUS35167</name>
</gene>
<dbReference type="Proteomes" id="UP001497623">
    <property type="component" value="Unassembled WGS sequence"/>
</dbReference>
<feature type="region of interest" description="Disordered" evidence="1">
    <location>
        <begin position="701"/>
        <end position="723"/>
    </location>
</feature>
<dbReference type="AlphaFoldDB" id="A0AAV2SCX2"/>
<feature type="compositionally biased region" description="Acidic residues" evidence="1">
    <location>
        <begin position="57"/>
        <end position="72"/>
    </location>
</feature>
<proteinExistence type="predicted"/>
<keyword evidence="4" id="KW-1185">Reference proteome</keyword>
<protein>
    <recommendedName>
        <fullName evidence="2">Mutator-like transposase domain-containing protein</fullName>
    </recommendedName>
</protein>
<feature type="region of interest" description="Disordered" evidence="1">
    <location>
        <begin position="803"/>
        <end position="851"/>
    </location>
</feature>
<sequence length="1015" mass="110506">MGGGGVGGSDSDNADDESGGEREVLSQLVEGVAWSDDPFSNPPDQTDPIDLTRPDQSDENDGLNADDNDINNDNDNNIISGGNDLASSSDDENAIFPDQTNLFRNQPVTVASPSPPLAHLSRSPAQKRKASPRDASAKRKSARIATQRSDTDDVEASFVPVTDEMEALCVDLGASDTLSPKKRSKACPPPFSNRKASRKARKEAVRAAPTSHTPTPLHTPTHTHTSPTRTDIHTSTSSQPPTPQTDTVPTPADIHTPAVRAKKKKKSKKIRKKKTRLHADSLAADEARRGRQPRQGRRTGYSTPADLAAIDPKHNVRIKAGARFRFRHNVNVQMDYERVPPVIDPLNYTGLVPVGWVDEYFTPLPCKLCGRNTVKHTLHPGSLSREFVIQCTADDCEFYDSTAAAKLDGMDSMLLALTAECIRLDIGRTGFQNLMQIMGLKGVVSKWDDCAKTVYAHMKNFYDANNPTIHKVIWDTYRTVDPSKIDADGYLHPDICLDGTYSQRGKHGRYGITFVIDMLTGNTIDAEVTERCFECPDNNVATTKCTRDPVLHHGSSGQMEGVNASKLFRRSVAKHHMIYSTFVSDGDAKIMPKIYDAYKKVPSPTSEGGFKSVDILKKHCWNHFFKCLVKRLVAWAALWPNLPVPKEKKPPKGKGKGKGKQANGGKAGSDAQAPAPGNPLSTAEKQLAEAAVGSGNIQEMLSPAAPKPAAPKPAAPKKAVKPAAPVVSPFQKTIKEMFSKKFVNVSTAGLGSGIPAVTGKTAAGNLTGSSADSDVIVLPQPQGVSDGSRTPRNVAPVDYTGLDVEQEGRPTNTNVPPPVTVQPGAPSSASTPGVTAPKRGPKPKAPMKKHFPKDGLASQIIAFVQLAMRQTMHLGGVAMLKAINAVVLHEQDHREASVDDRARFHSKCSAETMCSYYQWVHVKKKSPERYVYNRCNANKVLEDGVLHLDIFNEYPAARKSLEDMFAKLVPVEALDQMDAAVTQNQSESLHAKIWQMCLKDKTHNFARVQFCVYYL</sequence>
<feature type="region of interest" description="Disordered" evidence="1">
    <location>
        <begin position="1"/>
        <end position="156"/>
    </location>
</feature>
<feature type="domain" description="Mutator-like transposase" evidence="2">
    <location>
        <begin position="484"/>
        <end position="634"/>
    </location>
</feature>
<dbReference type="InterPro" id="IPR049012">
    <property type="entry name" value="Mutator_transp_dom"/>
</dbReference>
<dbReference type="EMBL" id="CAXKWB010057405">
    <property type="protein sequence ID" value="CAL4179453.1"/>
    <property type="molecule type" value="Genomic_DNA"/>
</dbReference>
<evidence type="ECO:0000256" key="1">
    <source>
        <dbReference type="SAM" id="MobiDB-lite"/>
    </source>
</evidence>
<feature type="compositionally biased region" description="Polar residues" evidence="1">
    <location>
        <begin position="98"/>
        <end position="112"/>
    </location>
</feature>
<name>A0AAV2SCX2_MEGNR</name>
<comment type="caution">
    <text evidence="3">The sequence shown here is derived from an EMBL/GenBank/DDBJ whole genome shotgun (WGS) entry which is preliminary data.</text>
</comment>
<feature type="compositionally biased region" description="Basic residues" evidence="1">
    <location>
        <begin position="839"/>
        <end position="851"/>
    </location>
</feature>
<feature type="compositionally biased region" description="Low complexity" evidence="1">
    <location>
        <begin position="209"/>
        <end position="251"/>
    </location>
</feature>
<evidence type="ECO:0000313" key="3">
    <source>
        <dbReference type="EMBL" id="CAL4179453.1"/>
    </source>
</evidence>
<accession>A0AAV2SCX2</accession>
<feature type="region of interest" description="Disordered" evidence="1">
    <location>
        <begin position="643"/>
        <end position="680"/>
    </location>
</feature>
<feature type="compositionally biased region" description="Low complexity" evidence="1">
    <location>
        <begin position="73"/>
        <end position="84"/>
    </location>
</feature>
<evidence type="ECO:0000259" key="2">
    <source>
        <dbReference type="Pfam" id="PF20700"/>
    </source>
</evidence>
<evidence type="ECO:0000313" key="4">
    <source>
        <dbReference type="Proteomes" id="UP001497623"/>
    </source>
</evidence>
<dbReference type="Pfam" id="PF20700">
    <property type="entry name" value="Mutator"/>
    <property type="match status" value="1"/>
</dbReference>
<feature type="non-terminal residue" evidence="3">
    <location>
        <position position="1015"/>
    </location>
</feature>
<feature type="region of interest" description="Disordered" evidence="1">
    <location>
        <begin position="173"/>
        <end position="307"/>
    </location>
</feature>
<organism evidence="3 4">
    <name type="scientific">Meganyctiphanes norvegica</name>
    <name type="common">Northern krill</name>
    <name type="synonym">Thysanopoda norvegica</name>
    <dbReference type="NCBI Taxonomy" id="48144"/>
    <lineage>
        <taxon>Eukaryota</taxon>
        <taxon>Metazoa</taxon>
        <taxon>Ecdysozoa</taxon>
        <taxon>Arthropoda</taxon>
        <taxon>Crustacea</taxon>
        <taxon>Multicrustacea</taxon>
        <taxon>Malacostraca</taxon>
        <taxon>Eumalacostraca</taxon>
        <taxon>Eucarida</taxon>
        <taxon>Euphausiacea</taxon>
        <taxon>Euphausiidae</taxon>
        <taxon>Meganyctiphanes</taxon>
    </lineage>
</organism>
<feature type="compositionally biased region" description="Pro residues" evidence="1">
    <location>
        <begin position="705"/>
        <end position="714"/>
    </location>
</feature>
<reference evidence="3 4" key="1">
    <citation type="submission" date="2024-05" db="EMBL/GenBank/DDBJ databases">
        <authorList>
            <person name="Wallberg A."/>
        </authorList>
    </citation>
    <scope>NUCLEOTIDE SEQUENCE [LARGE SCALE GENOMIC DNA]</scope>
</reference>